<dbReference type="InterPro" id="IPR007278">
    <property type="entry name" value="DUF397"/>
</dbReference>
<comment type="caution">
    <text evidence="2">The sequence shown here is derived from an EMBL/GenBank/DDBJ whole genome shotgun (WGS) entry which is preliminary data.</text>
</comment>
<evidence type="ECO:0000313" key="3">
    <source>
        <dbReference type="Proteomes" id="UP000282674"/>
    </source>
</evidence>
<dbReference type="EMBL" id="RFFG01000142">
    <property type="protein sequence ID" value="RMI36287.1"/>
    <property type="molecule type" value="Genomic_DNA"/>
</dbReference>
<evidence type="ECO:0000259" key="1">
    <source>
        <dbReference type="Pfam" id="PF04149"/>
    </source>
</evidence>
<name>A0A3M2LFL1_9ACTN</name>
<organism evidence="2 3">
    <name type="scientific">Actinomadura harenae</name>
    <dbReference type="NCBI Taxonomy" id="2483351"/>
    <lineage>
        <taxon>Bacteria</taxon>
        <taxon>Bacillati</taxon>
        <taxon>Actinomycetota</taxon>
        <taxon>Actinomycetes</taxon>
        <taxon>Streptosporangiales</taxon>
        <taxon>Thermomonosporaceae</taxon>
        <taxon>Actinomadura</taxon>
    </lineage>
</organism>
<reference evidence="2 3" key="1">
    <citation type="submission" date="2018-10" db="EMBL/GenBank/DDBJ databases">
        <title>Isolation from soil.</title>
        <authorList>
            <person name="Hu J."/>
        </authorList>
    </citation>
    <scope>NUCLEOTIDE SEQUENCE [LARGE SCALE GENOMIC DNA]</scope>
    <source>
        <strain evidence="2 3">NEAU-Ht49</strain>
    </source>
</reference>
<dbReference type="Proteomes" id="UP000282674">
    <property type="component" value="Unassembled WGS sequence"/>
</dbReference>
<proteinExistence type="predicted"/>
<dbReference type="Pfam" id="PF04149">
    <property type="entry name" value="DUF397"/>
    <property type="match status" value="1"/>
</dbReference>
<feature type="domain" description="DUF397" evidence="1">
    <location>
        <begin position="9"/>
        <end position="61"/>
    </location>
</feature>
<dbReference type="OrthoDB" id="3431580at2"/>
<accession>A0A3M2LFL1</accession>
<gene>
    <name evidence="2" type="ORF">EBO15_39080</name>
</gene>
<protein>
    <submittedName>
        <fullName evidence="2">DUF397 domain-containing protein</fullName>
    </submittedName>
</protein>
<evidence type="ECO:0000313" key="2">
    <source>
        <dbReference type="EMBL" id="RMI36287.1"/>
    </source>
</evidence>
<sequence length="67" mass="7405">MRASDRPCAAWRTSKRSQKNGECVAVAHLPRAVAVRDSKKPDSGQLTFTLAAWQAFSQDIKHGTHDL</sequence>
<keyword evidence="3" id="KW-1185">Reference proteome</keyword>
<dbReference type="AlphaFoldDB" id="A0A3M2LFL1"/>